<dbReference type="Gene3D" id="3.40.1080.10">
    <property type="entry name" value="Glutaconate Coenzyme A-transferase"/>
    <property type="match status" value="2"/>
</dbReference>
<dbReference type="PANTHER" id="PTHR13707">
    <property type="entry name" value="KETOACID-COENZYME A TRANSFERASE"/>
    <property type="match status" value="1"/>
</dbReference>
<evidence type="ECO:0000313" key="5">
    <source>
        <dbReference type="Proteomes" id="UP001212997"/>
    </source>
</evidence>
<keyword evidence="5" id="KW-1185">Reference proteome</keyword>
<comment type="similarity">
    <text evidence="1 3">Belongs to the 3-oxoacid CoA-transferase family.</text>
</comment>
<dbReference type="PIRSF" id="PIRSF000858">
    <property type="entry name" value="SCOT-t"/>
    <property type="match status" value="1"/>
</dbReference>
<protein>
    <recommendedName>
        <fullName evidence="3">Succinyl-CoA:3-ketoacid-coenzyme A transferase</fullName>
        <ecNumber evidence="3">2.8.3.5</ecNumber>
    </recommendedName>
</protein>
<dbReference type="Proteomes" id="UP001212997">
    <property type="component" value="Unassembled WGS sequence"/>
</dbReference>
<proteinExistence type="inferred from homology"/>
<evidence type="ECO:0000256" key="2">
    <source>
        <dbReference type="ARBA" id="ARBA00022679"/>
    </source>
</evidence>
<dbReference type="GO" id="GO:0008260">
    <property type="term" value="F:succinyl-CoA:3-oxo-acid CoA-transferase activity"/>
    <property type="evidence" value="ECO:0007669"/>
    <property type="project" value="UniProtKB-EC"/>
</dbReference>
<dbReference type="EMBL" id="JANAWD010000001">
    <property type="protein sequence ID" value="KAJ3492311.1"/>
    <property type="molecule type" value="Genomic_DNA"/>
</dbReference>
<dbReference type="SMART" id="SM00882">
    <property type="entry name" value="CoA_trans"/>
    <property type="match status" value="2"/>
</dbReference>
<accession>A0AAD5YJQ0</accession>
<dbReference type="GO" id="GO:0046952">
    <property type="term" value="P:ketone body catabolic process"/>
    <property type="evidence" value="ECO:0007669"/>
    <property type="project" value="InterPro"/>
</dbReference>
<dbReference type="InterPro" id="IPR004165">
    <property type="entry name" value="CoA_trans_fam_I"/>
</dbReference>
<reference evidence="4" key="1">
    <citation type="submission" date="2022-07" db="EMBL/GenBank/DDBJ databases">
        <title>Genome Sequence of Physisporinus lineatus.</title>
        <authorList>
            <person name="Buettner E."/>
        </authorList>
    </citation>
    <scope>NUCLEOTIDE SEQUENCE</scope>
    <source>
        <strain evidence="4">VT162</strain>
    </source>
</reference>
<keyword evidence="3" id="KW-0496">Mitochondrion</keyword>
<evidence type="ECO:0000256" key="1">
    <source>
        <dbReference type="ARBA" id="ARBA00007154"/>
    </source>
</evidence>
<evidence type="ECO:0000256" key="3">
    <source>
        <dbReference type="PIRNR" id="PIRNR000858"/>
    </source>
</evidence>
<dbReference type="Pfam" id="PF01144">
    <property type="entry name" value="CoA_trans"/>
    <property type="match status" value="2"/>
</dbReference>
<dbReference type="PANTHER" id="PTHR13707:SF60">
    <property type="entry name" value="ACETATE COA-TRANSFERASE SUBUNIT ALPHA"/>
    <property type="match status" value="1"/>
</dbReference>
<name>A0AAD5YJQ0_9APHY</name>
<dbReference type="EC" id="2.8.3.5" evidence="3"/>
<sequence length="530" mass="57152">MLSRARLATRPLYRARFTAFIAVRNYGIVTDVPRSKVWKDVDAAVKDVKTGDIVLSGGFGLCGVPETLIEALARRPDVTNLTAVSNNAGAKDLGLVRLIKTKQLDRIMISYLGGNKFIEQAYLDGDIGIELVPQGTLVARLNAHAAGVPALFTPTGAGTKVEDGGIPIQYNPGGEKSGVKVWGNKKEAREFGGRRYIMEPAIPGDVAFVHAWKADEAGNLVFRYTANNYNAVMARNAKLTIVEAEHIVPVGSISPNMIHVPGIYVDRIVQATEPKMIEVLATAKKEELGAQSVQGTEHTDHAEHEIDPKDWRHRIARRAAREIQDGYYVNLGVGIPTLVPEVTLGPEGQGVDGDARMVFLAWVLTPQTARSIRKDIINAGKETTTLLPGASVFDSIESFNMIRGGHIDVTMLGAMEVSQAGDIANFMIPGKMVKGIGGAMDLVSNPDKTKVIVTMQHCSKDGVPKIVKECSLPLTGPRAVSMIVTDLAVFNVDRNAGELTLVDVAEGVTIDELKAKTACEFNVPDNVGRF</sequence>
<keyword evidence="2 3" id="KW-0808">Transferase</keyword>
<comment type="caution">
    <text evidence="4">The sequence shown here is derived from an EMBL/GenBank/DDBJ whole genome shotgun (WGS) entry which is preliminary data.</text>
</comment>
<comment type="function">
    <text evidence="3">Key enzyme for ketone body catabolism. Transfers the CoA moiety from succinate to acetoacetate. Formation of the enzyme-CoA intermediate proceeds via an unstable anhydride species formed between the carboxylate groups of the enzyme and substrate.</text>
</comment>
<comment type="pathway">
    <text evidence="3">Ketone metabolism; succinyl-CoA degradation; acetoacetyl-CoA from succinyl-CoA: step 1/1.</text>
</comment>
<comment type="catalytic activity">
    <reaction evidence="3">
        <text>a 3-oxo acid + succinyl-CoA = a 3-oxoacyl-CoA + succinate</text>
        <dbReference type="Rhea" id="RHEA:24564"/>
        <dbReference type="ChEBI" id="CHEBI:30031"/>
        <dbReference type="ChEBI" id="CHEBI:35973"/>
        <dbReference type="ChEBI" id="CHEBI:57292"/>
        <dbReference type="ChEBI" id="CHEBI:90726"/>
        <dbReference type="EC" id="2.8.3.5"/>
    </reaction>
</comment>
<organism evidence="4 5">
    <name type="scientific">Meripilus lineatus</name>
    <dbReference type="NCBI Taxonomy" id="2056292"/>
    <lineage>
        <taxon>Eukaryota</taxon>
        <taxon>Fungi</taxon>
        <taxon>Dikarya</taxon>
        <taxon>Basidiomycota</taxon>
        <taxon>Agaricomycotina</taxon>
        <taxon>Agaricomycetes</taxon>
        <taxon>Polyporales</taxon>
        <taxon>Meripilaceae</taxon>
        <taxon>Meripilus</taxon>
    </lineage>
</organism>
<gene>
    <name evidence="4" type="ORF">NLI96_g21</name>
</gene>
<dbReference type="AlphaFoldDB" id="A0AAD5YJQ0"/>
<evidence type="ECO:0000313" key="4">
    <source>
        <dbReference type="EMBL" id="KAJ3492311.1"/>
    </source>
</evidence>
<dbReference type="InterPro" id="IPR014388">
    <property type="entry name" value="3-oxoacid_CoA-transferase"/>
</dbReference>
<dbReference type="InterPro" id="IPR037171">
    <property type="entry name" value="NagB/RpiA_transferase-like"/>
</dbReference>
<dbReference type="SUPFAM" id="SSF100950">
    <property type="entry name" value="NagB/RpiA/CoA transferase-like"/>
    <property type="match status" value="2"/>
</dbReference>